<keyword evidence="1" id="KW-0812">Transmembrane</keyword>
<sequence>MKKKFNNPTTRVIVSIILGIILGVFVCFMAIRSGYTYIKSSSLTEYSVNIFGFTIFDIQKVGNEFKGTPNNSNMMFIGIIFSMVLAIVTEVVIALKNRKSKGDDK</sequence>
<keyword evidence="1" id="KW-1133">Transmembrane helix</keyword>
<name>A0ABP2UV02_9ENTE</name>
<evidence type="ECO:0000313" key="3">
    <source>
        <dbReference type="Proteomes" id="UP000014210"/>
    </source>
</evidence>
<evidence type="ECO:0000313" key="2">
    <source>
        <dbReference type="EMBL" id="EOT25571.1"/>
    </source>
</evidence>
<feature type="transmembrane region" description="Helical" evidence="1">
    <location>
        <begin position="74"/>
        <end position="95"/>
    </location>
</feature>
<organism evidence="2 3">
    <name type="scientific">Enterococcus durans ATCC 6056</name>
    <dbReference type="NCBI Taxonomy" id="1140001"/>
    <lineage>
        <taxon>Bacteria</taxon>
        <taxon>Bacillati</taxon>
        <taxon>Bacillota</taxon>
        <taxon>Bacilli</taxon>
        <taxon>Lactobacillales</taxon>
        <taxon>Enterococcaceae</taxon>
        <taxon>Enterococcus</taxon>
    </lineage>
</organism>
<dbReference type="EMBL" id="AHYU01000061">
    <property type="protein sequence ID" value="EOT25571.1"/>
    <property type="molecule type" value="Genomic_DNA"/>
</dbReference>
<keyword evidence="3" id="KW-1185">Reference proteome</keyword>
<dbReference type="RefSeq" id="WP_016176863.1">
    <property type="nucleotide sequence ID" value="NZ_KE136371.1"/>
</dbReference>
<protein>
    <recommendedName>
        <fullName evidence="4">Protein LlsX</fullName>
    </recommendedName>
</protein>
<dbReference type="Pfam" id="PF19388">
    <property type="entry name" value="DUF5963"/>
    <property type="match status" value="1"/>
</dbReference>
<dbReference type="Proteomes" id="UP000014210">
    <property type="component" value="Unassembled WGS sequence"/>
</dbReference>
<proteinExistence type="predicted"/>
<feature type="transmembrane region" description="Helical" evidence="1">
    <location>
        <begin position="12"/>
        <end position="31"/>
    </location>
</feature>
<comment type="caution">
    <text evidence="2">The sequence shown here is derived from an EMBL/GenBank/DDBJ whole genome shotgun (WGS) entry which is preliminary data.</text>
</comment>
<dbReference type="InterPro" id="IPR046007">
    <property type="entry name" value="DUF5963"/>
</dbReference>
<evidence type="ECO:0000256" key="1">
    <source>
        <dbReference type="SAM" id="Phobius"/>
    </source>
</evidence>
<accession>A0ABP2UV02</accession>
<evidence type="ECO:0008006" key="4">
    <source>
        <dbReference type="Google" id="ProtNLM"/>
    </source>
</evidence>
<reference evidence="2 3" key="1">
    <citation type="submission" date="2013-03" db="EMBL/GenBank/DDBJ databases">
        <title>The Genome Sequence of Enterococcus durans ATCC_6056 (Illumina only assembly).</title>
        <authorList>
            <consortium name="The Broad Institute Genomics Platform"/>
            <consortium name="The Broad Institute Genome Sequencing Center for Infectious Disease"/>
            <person name="Earl A."/>
            <person name="Russ C."/>
            <person name="Gilmore M."/>
            <person name="Surin D."/>
            <person name="Walker B."/>
            <person name="Young S."/>
            <person name="Zeng Q."/>
            <person name="Gargeya S."/>
            <person name="Fitzgerald M."/>
            <person name="Haas B."/>
            <person name="Abouelleil A."/>
            <person name="Allen A.W."/>
            <person name="Alvarado L."/>
            <person name="Arachchi H.M."/>
            <person name="Berlin A.M."/>
            <person name="Chapman S.B."/>
            <person name="Gainer-Dewar J."/>
            <person name="Goldberg J."/>
            <person name="Griggs A."/>
            <person name="Gujja S."/>
            <person name="Hansen M."/>
            <person name="Howarth C."/>
            <person name="Imamovic A."/>
            <person name="Ireland A."/>
            <person name="Larimer J."/>
            <person name="McCowan C."/>
            <person name="Murphy C."/>
            <person name="Pearson M."/>
            <person name="Poon T.W."/>
            <person name="Priest M."/>
            <person name="Roberts A."/>
            <person name="Saif S."/>
            <person name="Shea T."/>
            <person name="Sisk P."/>
            <person name="Sykes S."/>
            <person name="Wortman J."/>
            <person name="Nusbaum C."/>
            <person name="Birren B."/>
        </authorList>
    </citation>
    <scope>NUCLEOTIDE SEQUENCE [LARGE SCALE GENOMIC DNA]</scope>
    <source>
        <strain evidence="2 3">ATCC 6056</strain>
    </source>
</reference>
<dbReference type="NCBIfam" id="NF033904">
    <property type="entry name" value="LlsX_fam"/>
    <property type="match status" value="1"/>
</dbReference>
<gene>
    <name evidence="2" type="ORF">OMS_03004</name>
</gene>
<keyword evidence="1" id="KW-0472">Membrane</keyword>